<dbReference type="Pfam" id="PF01980">
    <property type="entry name" value="TrmO_N"/>
    <property type="match status" value="1"/>
</dbReference>
<dbReference type="InterPro" id="IPR036414">
    <property type="entry name" value="YaeB_N_sf"/>
</dbReference>
<evidence type="ECO:0000313" key="4">
    <source>
        <dbReference type="EMBL" id="MQL51877.1"/>
    </source>
</evidence>
<dbReference type="InterPro" id="IPR023370">
    <property type="entry name" value="TrmO-like_N"/>
</dbReference>
<dbReference type="PANTHER" id="PTHR12818">
    <property type="entry name" value="TRNA (ADENINE(37)-N6)-METHYLTRANSFERASE"/>
    <property type="match status" value="1"/>
</dbReference>
<evidence type="ECO:0000256" key="2">
    <source>
        <dbReference type="ARBA" id="ARBA00033753"/>
    </source>
</evidence>
<organism evidence="4 5">
    <name type="scientific">Desulfofundulus thermobenzoicus</name>
    <dbReference type="NCBI Taxonomy" id="29376"/>
    <lineage>
        <taxon>Bacteria</taxon>
        <taxon>Bacillati</taxon>
        <taxon>Bacillota</taxon>
        <taxon>Clostridia</taxon>
        <taxon>Eubacteriales</taxon>
        <taxon>Peptococcaceae</taxon>
        <taxon>Desulfofundulus</taxon>
    </lineage>
</organism>
<dbReference type="PROSITE" id="PS51668">
    <property type="entry name" value="TSAA_2"/>
    <property type="match status" value="1"/>
</dbReference>
<dbReference type="GO" id="GO:0032259">
    <property type="term" value="P:methylation"/>
    <property type="evidence" value="ECO:0007669"/>
    <property type="project" value="UniProtKB-KW"/>
</dbReference>
<dbReference type="AlphaFoldDB" id="A0A6N7IQS0"/>
<keyword evidence="1" id="KW-0949">S-adenosyl-L-methionine</keyword>
<dbReference type="OrthoDB" id="9804309at2"/>
<keyword evidence="5" id="KW-1185">Reference proteome</keyword>
<dbReference type="NCBIfam" id="TIGR00104">
    <property type="entry name" value="tRNA_TsaA"/>
    <property type="match status" value="1"/>
</dbReference>
<dbReference type="RefSeq" id="WP_152945811.1">
    <property type="nucleotide sequence ID" value="NZ_WHYR01000013.1"/>
</dbReference>
<dbReference type="SUPFAM" id="SSF118196">
    <property type="entry name" value="YaeB-like"/>
    <property type="match status" value="1"/>
</dbReference>
<dbReference type="Gene3D" id="2.40.30.70">
    <property type="entry name" value="YaeB-like"/>
    <property type="match status" value="1"/>
</dbReference>
<comment type="similarity">
    <text evidence="2">Belongs to the tRNA methyltransferase O family.</text>
</comment>
<reference evidence="4 5" key="1">
    <citation type="submission" date="2019-10" db="EMBL/GenBank/DDBJ databases">
        <title>Comparative genomics of sulfur disproportionating microorganisms.</title>
        <authorList>
            <person name="Ward L.M."/>
            <person name="Bertran E."/>
            <person name="Johnston D."/>
        </authorList>
    </citation>
    <scope>NUCLEOTIDE SEQUENCE [LARGE SCALE GENOMIC DNA]</scope>
    <source>
        <strain evidence="4 5">DSM 14055</strain>
    </source>
</reference>
<gene>
    <name evidence="4" type="primary">tsaA</name>
    <name evidence="4" type="ORF">GFC01_06275</name>
</gene>
<evidence type="ECO:0000259" key="3">
    <source>
        <dbReference type="PROSITE" id="PS51668"/>
    </source>
</evidence>
<dbReference type="GO" id="GO:0008168">
    <property type="term" value="F:methyltransferase activity"/>
    <property type="evidence" value="ECO:0007669"/>
    <property type="project" value="UniProtKB-KW"/>
</dbReference>
<dbReference type="EMBL" id="WHYR01000013">
    <property type="protein sequence ID" value="MQL51877.1"/>
    <property type="molecule type" value="Genomic_DNA"/>
</dbReference>
<feature type="domain" description="TsaA-like" evidence="3">
    <location>
        <begin position="3"/>
        <end position="133"/>
    </location>
</feature>
<dbReference type="PROSITE" id="PS01318">
    <property type="entry name" value="TSAA_1"/>
    <property type="match status" value="1"/>
</dbReference>
<dbReference type="InterPro" id="IPR023368">
    <property type="entry name" value="UPF0066_cons_site"/>
</dbReference>
<dbReference type="InterPro" id="IPR036413">
    <property type="entry name" value="YaeB-like_sf"/>
</dbReference>
<name>A0A6N7IQS0_9FIRM</name>
<accession>A0A6N7IQS0</accession>
<keyword evidence="4" id="KW-0808">Transferase</keyword>
<evidence type="ECO:0000256" key="1">
    <source>
        <dbReference type="ARBA" id="ARBA00022691"/>
    </source>
</evidence>
<dbReference type="InterPro" id="IPR040372">
    <property type="entry name" value="YaeB-like"/>
</dbReference>
<protein>
    <submittedName>
        <fullName evidence="4">tRNA (N6-threonylcarbamoyladenosine(37)-N6)-methyltransferase TrmO</fullName>
    </submittedName>
</protein>
<proteinExistence type="inferred from homology"/>
<sequence>MELVPIGVVHSPYHSIQEAPRQGRLSDRTAELEVFPRFADGLKDVDRATHLIVLYWCHQAQRETLQTKTPFGPELRGVFACRSPSRPNPIALCVVELLGVQENRLLVRGLDALDGSPLLDIKPYAADVDSVPGASIGWLRK</sequence>
<dbReference type="CDD" id="cd09281">
    <property type="entry name" value="UPF0066"/>
    <property type="match status" value="1"/>
</dbReference>
<keyword evidence="4" id="KW-0489">Methyltransferase</keyword>
<dbReference type="PANTHER" id="PTHR12818:SF0">
    <property type="entry name" value="TRNA (ADENINE(37)-N6)-METHYLTRANSFERASE"/>
    <property type="match status" value="1"/>
</dbReference>
<comment type="caution">
    <text evidence="4">The sequence shown here is derived from an EMBL/GenBank/DDBJ whole genome shotgun (WGS) entry which is preliminary data.</text>
</comment>
<dbReference type="Proteomes" id="UP000441717">
    <property type="component" value="Unassembled WGS sequence"/>
</dbReference>
<evidence type="ECO:0000313" key="5">
    <source>
        <dbReference type="Proteomes" id="UP000441717"/>
    </source>
</evidence>